<dbReference type="GO" id="GO:0051539">
    <property type="term" value="F:4 iron, 4 sulfur cluster binding"/>
    <property type="evidence" value="ECO:0007669"/>
    <property type="project" value="UniProtKB-KW"/>
</dbReference>
<feature type="domain" description="4Fe-4S ferredoxin-type" evidence="5">
    <location>
        <begin position="48"/>
        <end position="77"/>
    </location>
</feature>
<keyword evidence="1" id="KW-0004">4Fe-4S</keyword>
<dbReference type="PROSITE" id="PS51379">
    <property type="entry name" value="4FE4S_FER_2"/>
    <property type="match status" value="2"/>
</dbReference>
<dbReference type="PANTHER" id="PTHR43687:SF1">
    <property type="entry name" value="FERREDOXIN III"/>
    <property type="match status" value="1"/>
</dbReference>
<proteinExistence type="predicted"/>
<dbReference type="Proteomes" id="UP000217154">
    <property type="component" value="Chromosome"/>
</dbReference>
<name>A0A250DH77_9BURK</name>
<dbReference type="GO" id="GO:0046872">
    <property type="term" value="F:metal ion binding"/>
    <property type="evidence" value="ECO:0007669"/>
    <property type="project" value="UniProtKB-KW"/>
</dbReference>
<evidence type="ECO:0000259" key="5">
    <source>
        <dbReference type="PROSITE" id="PS51379"/>
    </source>
</evidence>
<evidence type="ECO:0000313" key="6">
    <source>
        <dbReference type="EMBL" id="ATA53309.1"/>
    </source>
</evidence>
<organism evidence="6 7">
    <name type="scientific">Variovorax boronicumulans</name>
    <dbReference type="NCBI Taxonomy" id="436515"/>
    <lineage>
        <taxon>Bacteria</taxon>
        <taxon>Pseudomonadati</taxon>
        <taxon>Pseudomonadota</taxon>
        <taxon>Betaproteobacteria</taxon>
        <taxon>Burkholderiales</taxon>
        <taxon>Comamonadaceae</taxon>
        <taxon>Variovorax</taxon>
    </lineage>
</organism>
<dbReference type="AlphaFoldDB" id="A0A250DH77"/>
<dbReference type="EMBL" id="CP023284">
    <property type="protein sequence ID" value="ATA53309.1"/>
    <property type="molecule type" value="Genomic_DNA"/>
</dbReference>
<keyword evidence="4" id="KW-0411">Iron-sulfur</keyword>
<feature type="domain" description="4Fe-4S ferredoxin-type" evidence="5">
    <location>
        <begin position="14"/>
        <end position="43"/>
    </location>
</feature>
<dbReference type="InterPro" id="IPR017896">
    <property type="entry name" value="4Fe4S_Fe-S-bd"/>
</dbReference>
<protein>
    <submittedName>
        <fullName evidence="6">4Fe-4S ferredoxin</fullName>
    </submittedName>
</protein>
<dbReference type="Pfam" id="PF14697">
    <property type="entry name" value="Fer4_21"/>
    <property type="match status" value="1"/>
</dbReference>
<keyword evidence="3" id="KW-0408">Iron</keyword>
<dbReference type="SUPFAM" id="SSF54862">
    <property type="entry name" value="4Fe-4S ferredoxins"/>
    <property type="match status" value="1"/>
</dbReference>
<dbReference type="PANTHER" id="PTHR43687">
    <property type="entry name" value="ADENYLYLSULFATE REDUCTASE, BETA SUBUNIT"/>
    <property type="match status" value="1"/>
</dbReference>
<accession>A0A250DH77</accession>
<sequence>MDVHQLRRPHRPGWLPVVDAARCTGCGWCVAACDLHLLSLEVEQWKKLSTLQDADRCTGCSDCAVTCPFHAITMRKG</sequence>
<evidence type="ECO:0000256" key="1">
    <source>
        <dbReference type="ARBA" id="ARBA00022485"/>
    </source>
</evidence>
<dbReference type="Gene3D" id="3.30.70.20">
    <property type="match status" value="2"/>
</dbReference>
<dbReference type="InterPro" id="IPR017900">
    <property type="entry name" value="4Fe4S_Fe_S_CS"/>
</dbReference>
<evidence type="ECO:0000313" key="7">
    <source>
        <dbReference type="Proteomes" id="UP000217154"/>
    </source>
</evidence>
<evidence type="ECO:0000256" key="4">
    <source>
        <dbReference type="ARBA" id="ARBA00023014"/>
    </source>
</evidence>
<dbReference type="InterPro" id="IPR050572">
    <property type="entry name" value="Fe-S_Ferredoxin"/>
</dbReference>
<keyword evidence="2" id="KW-0479">Metal-binding</keyword>
<reference evidence="6 7" key="1">
    <citation type="submission" date="2017-09" db="EMBL/GenBank/DDBJ databases">
        <title>The diverse metabolic capabilities of V. boronicumulans make it an excellent choice for continued studies on novel biodegradation.</title>
        <authorList>
            <person name="Sun S."/>
        </authorList>
    </citation>
    <scope>NUCLEOTIDE SEQUENCE [LARGE SCALE GENOMIC DNA]</scope>
    <source>
        <strain evidence="6 7">J1</strain>
    </source>
</reference>
<evidence type="ECO:0000256" key="3">
    <source>
        <dbReference type="ARBA" id="ARBA00023004"/>
    </source>
</evidence>
<gene>
    <name evidence="6" type="ORF">CKY39_08875</name>
</gene>
<dbReference type="PROSITE" id="PS00198">
    <property type="entry name" value="4FE4S_FER_1"/>
    <property type="match status" value="1"/>
</dbReference>
<dbReference type="KEGG" id="vbo:CKY39_08875"/>
<evidence type="ECO:0000256" key="2">
    <source>
        <dbReference type="ARBA" id="ARBA00022723"/>
    </source>
</evidence>
<dbReference type="RefSeq" id="WP_095744159.1">
    <property type="nucleotide sequence ID" value="NZ_BKDI01000006.1"/>
</dbReference>